<organism evidence="2 3">
    <name type="scientific">Lolium multiflorum</name>
    <name type="common">Italian ryegrass</name>
    <name type="synonym">Lolium perenne subsp. multiflorum</name>
    <dbReference type="NCBI Taxonomy" id="4521"/>
    <lineage>
        <taxon>Eukaryota</taxon>
        <taxon>Viridiplantae</taxon>
        <taxon>Streptophyta</taxon>
        <taxon>Embryophyta</taxon>
        <taxon>Tracheophyta</taxon>
        <taxon>Spermatophyta</taxon>
        <taxon>Magnoliopsida</taxon>
        <taxon>Liliopsida</taxon>
        <taxon>Poales</taxon>
        <taxon>Poaceae</taxon>
        <taxon>BOP clade</taxon>
        <taxon>Pooideae</taxon>
        <taxon>Poodae</taxon>
        <taxon>Poeae</taxon>
        <taxon>Poeae Chloroplast Group 2 (Poeae type)</taxon>
        <taxon>Loliodinae</taxon>
        <taxon>Loliinae</taxon>
        <taxon>Lolium</taxon>
    </lineage>
</organism>
<dbReference type="InterPro" id="IPR043502">
    <property type="entry name" value="DNA/RNA_pol_sf"/>
</dbReference>
<keyword evidence="3" id="KW-1185">Reference proteome</keyword>
<dbReference type="InterPro" id="IPR005135">
    <property type="entry name" value="Endo/exonuclease/phosphatase"/>
</dbReference>
<accession>A0AAD8S0V2</accession>
<dbReference type="Pfam" id="PF00078">
    <property type="entry name" value="RVT_1"/>
    <property type="match status" value="1"/>
</dbReference>
<dbReference type="AlphaFoldDB" id="A0AAD8S0V2"/>
<dbReference type="PROSITE" id="PS50878">
    <property type="entry name" value="RT_POL"/>
    <property type="match status" value="1"/>
</dbReference>
<dbReference type="InterPro" id="IPR026960">
    <property type="entry name" value="RVT-Znf"/>
</dbReference>
<name>A0AAD8S0V2_LOLMU</name>
<dbReference type="Pfam" id="PF13966">
    <property type="entry name" value="zf-RVT"/>
    <property type="match status" value="1"/>
</dbReference>
<sequence length="940" mass="107421">MDINPEILDCNVRGLNDPAKRHAVRDCVASLHVNIVCFQETKLDVIDEFLVLQCLGPSFDGFVYLPAIETRGGVLLAWDTSVIEISNFSFDTFAVTGEVMTKDNKRWWITNVYGPQRTEEKILFLTELTERRALCPGPWLLLGDFNMIMYASEKNNENLDRQMMTRFRRFAQLLELKDLYMHGRQFTWSNGRDTPTLTRIDRALVSVDWDLQNPDALLQALPFSLSDHAPLHISLSASFRPKKRFRFELFWLKLEGVDEAIKEAWVCDQALTDPFRRLDALFRNSAEALQSWGQKKIGNLKLNLAITNTIILRLDIAQESRTLSQGELWLHRTLKHTILGLASLERTMVRVGNVTITDQDDKVHAFTETYASLLGGVRNRLHTVDLDALGIQQVDLQELEAVFSEEEVWSTIKDMPADRAPGPDGFMGAFYQRAWPTIKQDVMACLLKLAVGDRRGFARLNRALITLIPKKTEAMEVGDYRPISLVHSFSKLFSKLIANRLRGRLSDVVSSNQSAFVKGRCLHDNFLLVRQVARRINARRQTGVLIKLDLTRAFDTMSWGFLFEVLRKMGFGPLFLKWISLLLNTANTKVTVNGVPGASFRHVRGLRQGDPTSPMLFVAAMQVLMAMMEKAVEQGLLANLAGISALQRISIYADDVVLFIKPVSQELNAIKQILAIFGEASGLQEIAPLVVLAVTTRRRNNRLVSDALLNDAWLSDIGQDLSLDAWTQCIRFWEEIDAVDRDPQMEDSFVWIGSARGVYSARDTYRLLCQGEVFFSMHKPLWGSFAPLKGKIFGWLALRYRLWTSDRRQRHGLQEHTAPCFTCLQQEDTVDHVLVQCPYARQVWYDCLHEVGCNIVEPRGDSTLELWWSAARELVCRKDRVGFDTMVILTAWRLWKQRNARVFNNASQQFSTQQLVLRIKEEFSLWKLARVRGSDQMPRE</sequence>
<dbReference type="EMBL" id="JAUUTY010000004">
    <property type="protein sequence ID" value="KAK1642868.1"/>
    <property type="molecule type" value="Genomic_DNA"/>
</dbReference>
<dbReference type="InterPro" id="IPR036691">
    <property type="entry name" value="Endo/exonu/phosph_ase_sf"/>
</dbReference>
<dbReference type="SUPFAM" id="SSF56219">
    <property type="entry name" value="DNase I-like"/>
    <property type="match status" value="1"/>
</dbReference>
<protein>
    <recommendedName>
        <fullName evidence="1">Reverse transcriptase domain-containing protein</fullName>
    </recommendedName>
</protein>
<reference evidence="2" key="1">
    <citation type="submission" date="2023-07" db="EMBL/GenBank/DDBJ databases">
        <title>A chromosome-level genome assembly of Lolium multiflorum.</title>
        <authorList>
            <person name="Chen Y."/>
            <person name="Copetti D."/>
            <person name="Kolliker R."/>
            <person name="Studer B."/>
        </authorList>
    </citation>
    <scope>NUCLEOTIDE SEQUENCE</scope>
    <source>
        <strain evidence="2">02402/16</strain>
        <tissue evidence="2">Leaf</tissue>
    </source>
</reference>
<dbReference type="CDD" id="cd01650">
    <property type="entry name" value="RT_nLTR_like"/>
    <property type="match status" value="1"/>
</dbReference>
<dbReference type="Proteomes" id="UP001231189">
    <property type="component" value="Unassembled WGS sequence"/>
</dbReference>
<evidence type="ECO:0000259" key="1">
    <source>
        <dbReference type="PROSITE" id="PS50878"/>
    </source>
</evidence>
<dbReference type="SUPFAM" id="SSF56672">
    <property type="entry name" value="DNA/RNA polymerases"/>
    <property type="match status" value="1"/>
</dbReference>
<gene>
    <name evidence="2" type="ORF">QYE76_060673</name>
</gene>
<dbReference type="Gene3D" id="3.60.10.10">
    <property type="entry name" value="Endonuclease/exonuclease/phosphatase"/>
    <property type="match status" value="1"/>
</dbReference>
<evidence type="ECO:0000313" key="2">
    <source>
        <dbReference type="EMBL" id="KAK1642868.1"/>
    </source>
</evidence>
<feature type="domain" description="Reverse transcriptase" evidence="1">
    <location>
        <begin position="449"/>
        <end position="756"/>
    </location>
</feature>
<evidence type="ECO:0000313" key="3">
    <source>
        <dbReference type="Proteomes" id="UP001231189"/>
    </source>
</evidence>
<dbReference type="GO" id="GO:0003824">
    <property type="term" value="F:catalytic activity"/>
    <property type="evidence" value="ECO:0007669"/>
    <property type="project" value="InterPro"/>
</dbReference>
<comment type="caution">
    <text evidence="2">The sequence shown here is derived from an EMBL/GenBank/DDBJ whole genome shotgun (WGS) entry which is preliminary data.</text>
</comment>
<dbReference type="Pfam" id="PF03372">
    <property type="entry name" value="Exo_endo_phos"/>
    <property type="match status" value="1"/>
</dbReference>
<dbReference type="InterPro" id="IPR000477">
    <property type="entry name" value="RT_dom"/>
</dbReference>
<dbReference type="PANTHER" id="PTHR19446">
    <property type="entry name" value="REVERSE TRANSCRIPTASES"/>
    <property type="match status" value="1"/>
</dbReference>
<proteinExistence type="predicted"/>